<evidence type="ECO:0000259" key="8">
    <source>
        <dbReference type="Pfam" id="PF11967"/>
    </source>
</evidence>
<dbReference type="Pfam" id="PF02565">
    <property type="entry name" value="RecO_C"/>
    <property type="match status" value="1"/>
</dbReference>
<dbReference type="Proteomes" id="UP000033671">
    <property type="component" value="Unassembled WGS sequence"/>
</dbReference>
<dbReference type="InterPro" id="IPR003717">
    <property type="entry name" value="RecO"/>
</dbReference>
<dbReference type="EMBL" id="LAOA01000037">
    <property type="protein sequence ID" value="KJV75447.1"/>
    <property type="molecule type" value="Genomic_DNA"/>
</dbReference>
<dbReference type="SUPFAM" id="SSF57863">
    <property type="entry name" value="ArfGap/RecO-like zinc finger"/>
    <property type="match status" value="1"/>
</dbReference>
<dbReference type="InterPro" id="IPR022572">
    <property type="entry name" value="DNA_rep/recomb_RecO_N"/>
</dbReference>
<dbReference type="InterPro" id="IPR042242">
    <property type="entry name" value="RecO_C"/>
</dbReference>
<dbReference type="Pfam" id="PF11967">
    <property type="entry name" value="RecO_N"/>
    <property type="match status" value="1"/>
</dbReference>
<dbReference type="GO" id="GO:0006302">
    <property type="term" value="P:double-strand break repair"/>
    <property type="evidence" value="ECO:0007669"/>
    <property type="project" value="TreeGrafter"/>
</dbReference>
<gene>
    <name evidence="7 9" type="primary">recO</name>
    <name evidence="9" type="ORF">OTSTA716_1060</name>
</gene>
<evidence type="ECO:0000256" key="2">
    <source>
        <dbReference type="ARBA" id="ARBA00021310"/>
    </source>
</evidence>
<dbReference type="PATRIC" id="fig|1359175.3.peg.1952"/>
<evidence type="ECO:0000256" key="1">
    <source>
        <dbReference type="ARBA" id="ARBA00007452"/>
    </source>
</evidence>
<dbReference type="SUPFAM" id="SSF50249">
    <property type="entry name" value="Nucleic acid-binding proteins"/>
    <property type="match status" value="1"/>
</dbReference>
<keyword evidence="3 7" id="KW-0227">DNA damage</keyword>
<dbReference type="PANTHER" id="PTHR33991">
    <property type="entry name" value="DNA REPAIR PROTEIN RECO"/>
    <property type="match status" value="1"/>
</dbReference>
<evidence type="ECO:0000256" key="4">
    <source>
        <dbReference type="ARBA" id="ARBA00023172"/>
    </source>
</evidence>
<dbReference type="GO" id="GO:0043590">
    <property type="term" value="C:bacterial nucleoid"/>
    <property type="evidence" value="ECO:0007669"/>
    <property type="project" value="TreeGrafter"/>
</dbReference>
<dbReference type="InterPro" id="IPR037278">
    <property type="entry name" value="ARFGAP/RecO"/>
</dbReference>
<dbReference type="NCBIfam" id="TIGR00613">
    <property type="entry name" value="reco"/>
    <property type="match status" value="1"/>
</dbReference>
<dbReference type="AlphaFoldDB" id="A0A0F3P657"/>
<reference evidence="9 10" key="1">
    <citation type="submission" date="2015-01" db="EMBL/GenBank/DDBJ databases">
        <title>Genome Sequencing of Rickettsiales.</title>
        <authorList>
            <person name="Daugherty S.C."/>
            <person name="Su Q."/>
            <person name="Abolude K."/>
            <person name="Beier-Sexton M."/>
            <person name="Carlyon J.A."/>
            <person name="Carter R."/>
            <person name="Day N.P."/>
            <person name="Dumler S.J."/>
            <person name="Dyachenko V."/>
            <person name="Godinez A."/>
            <person name="Kurtti T.J."/>
            <person name="Lichay M."/>
            <person name="Mullins K.E."/>
            <person name="Ott S."/>
            <person name="Pappas-Brown V."/>
            <person name="Paris D.H."/>
            <person name="Patel P."/>
            <person name="Richards A.L."/>
            <person name="Sadzewicz L."/>
            <person name="Sears K."/>
            <person name="Seidman D."/>
            <person name="Sengamalay N."/>
            <person name="Stenos J."/>
            <person name="Tallon L.J."/>
            <person name="Vincent G."/>
            <person name="Fraser C.M."/>
            <person name="Munderloh U."/>
            <person name="Dunning-Hotopp J.C."/>
        </authorList>
    </citation>
    <scope>NUCLEOTIDE SEQUENCE [LARGE SCALE GENOMIC DNA]</scope>
    <source>
        <strain evidence="9 10">TA716</strain>
    </source>
</reference>
<name>A0A0F3P657_ORITS</name>
<evidence type="ECO:0000256" key="5">
    <source>
        <dbReference type="ARBA" id="ARBA00023204"/>
    </source>
</evidence>
<accession>A0A0F3P657</accession>
<protein>
    <recommendedName>
        <fullName evidence="2 7">DNA repair protein RecO</fullName>
    </recommendedName>
    <alternativeName>
        <fullName evidence="6 7">Recombination protein O</fullName>
    </alternativeName>
</protein>
<comment type="caution">
    <text evidence="9">The sequence shown here is derived from an EMBL/GenBank/DDBJ whole genome shotgun (WGS) entry which is preliminary data.</text>
</comment>
<evidence type="ECO:0000256" key="3">
    <source>
        <dbReference type="ARBA" id="ARBA00022763"/>
    </source>
</evidence>
<dbReference type="HAMAP" id="MF_00201">
    <property type="entry name" value="RecO"/>
    <property type="match status" value="1"/>
</dbReference>
<sequence length="241" mass="27928">MNFRDRAIILKKRNIKENLAIVTVLTQSYGIYSGIIKDLHSKKNTIIYQIGNIVDFCWSARLDEHLGTINCELVKSYSYLIMSNKHNLLYTHSLIELTLMSFKERESHANLFEKWLENLELINVGNINVKNYINFELLILKEAGYRLNLDRCGVTNCTQNLIYVSPKSGQAISAAVGEPYKHKLLLLPKFLVHNNCEPEDIYEIQAAFNLTAYFFNKYILIKKKLPITRELLLKSILAYSF</sequence>
<organism evidence="9 10">
    <name type="scientific">Orientia tsutsugamushi str. TA716</name>
    <dbReference type="NCBI Taxonomy" id="1359175"/>
    <lineage>
        <taxon>Bacteria</taxon>
        <taxon>Pseudomonadati</taxon>
        <taxon>Pseudomonadota</taxon>
        <taxon>Alphaproteobacteria</taxon>
        <taxon>Rickettsiales</taxon>
        <taxon>Rickettsiaceae</taxon>
        <taxon>Rickettsieae</taxon>
        <taxon>Orientia</taxon>
    </lineage>
</organism>
<keyword evidence="4 7" id="KW-0233">DNA recombination</keyword>
<dbReference type="Gene3D" id="1.20.1440.120">
    <property type="entry name" value="Recombination protein O, C-terminal domain"/>
    <property type="match status" value="1"/>
</dbReference>
<comment type="function">
    <text evidence="7">Involved in DNA repair and RecF pathway recombination.</text>
</comment>
<dbReference type="RefSeq" id="WP_045917091.1">
    <property type="nucleotide sequence ID" value="NZ_LAOA01000037.1"/>
</dbReference>
<dbReference type="GO" id="GO:0006310">
    <property type="term" value="P:DNA recombination"/>
    <property type="evidence" value="ECO:0007669"/>
    <property type="project" value="UniProtKB-UniRule"/>
</dbReference>
<dbReference type="PANTHER" id="PTHR33991:SF1">
    <property type="entry name" value="DNA REPAIR PROTEIN RECO"/>
    <property type="match status" value="1"/>
</dbReference>
<feature type="domain" description="DNA replication/recombination mediator RecO N-terminal" evidence="8">
    <location>
        <begin position="1"/>
        <end position="77"/>
    </location>
</feature>
<evidence type="ECO:0000256" key="7">
    <source>
        <dbReference type="HAMAP-Rule" id="MF_00201"/>
    </source>
</evidence>
<comment type="similarity">
    <text evidence="1 7">Belongs to the RecO family.</text>
</comment>
<keyword evidence="5 7" id="KW-0234">DNA repair</keyword>
<evidence type="ECO:0000313" key="9">
    <source>
        <dbReference type="EMBL" id="KJV75447.1"/>
    </source>
</evidence>
<dbReference type="InterPro" id="IPR012340">
    <property type="entry name" value="NA-bd_OB-fold"/>
</dbReference>
<dbReference type="Gene3D" id="2.40.50.140">
    <property type="entry name" value="Nucleic acid-binding proteins"/>
    <property type="match status" value="1"/>
</dbReference>
<evidence type="ECO:0000256" key="6">
    <source>
        <dbReference type="ARBA" id="ARBA00033409"/>
    </source>
</evidence>
<evidence type="ECO:0000313" key="10">
    <source>
        <dbReference type="Proteomes" id="UP000033671"/>
    </source>
</evidence>
<proteinExistence type="inferred from homology"/>